<dbReference type="InterPro" id="IPR006439">
    <property type="entry name" value="HAD-SF_hydro_IA"/>
</dbReference>
<gene>
    <name evidence="5" type="ORF">SAMN05660493_02860</name>
</gene>
<dbReference type="InterPro" id="IPR036412">
    <property type="entry name" value="HAD-like_sf"/>
</dbReference>
<evidence type="ECO:0000256" key="1">
    <source>
        <dbReference type="ARBA" id="ARBA00000830"/>
    </source>
</evidence>
<dbReference type="InterPro" id="IPR023214">
    <property type="entry name" value="HAD_sf"/>
</dbReference>
<comment type="similarity">
    <text evidence="3">Belongs to the HAD-like hydrolase superfamily. CbbY/CbbZ/Gph/YieH family.</text>
</comment>
<dbReference type="InterPro" id="IPR023198">
    <property type="entry name" value="PGP-like_dom2"/>
</dbReference>
<name>A0A1U7PX41_9FLAO</name>
<sequence length="214" mass="24839">MVYDLEIYFMKYDSIIFDLDGTLWDGSETMVKAFNDALHQVGINVTITAQTVRDFSGMKMDDIFAKHFGFVPKEELQAFEEVYSQKEKEYIAQSGGKLYPHVKETLDKLKENYRLFIVSNCMKGYIESFLNFYNLGSFFQDFECFGNQGFPKAKNIRLIVERNHLQHPVYVGDTIWDKESADKAGVDFVHAAYGFGKIENPKLKIRKFEDLLLL</sequence>
<dbReference type="SFLD" id="SFLDS00003">
    <property type="entry name" value="Haloacid_Dehalogenase"/>
    <property type="match status" value="1"/>
</dbReference>
<dbReference type="PANTHER" id="PTHR43434:SF1">
    <property type="entry name" value="PHOSPHOGLYCOLATE PHOSPHATASE"/>
    <property type="match status" value="1"/>
</dbReference>
<protein>
    <recommendedName>
        <fullName evidence="4">phosphoglycolate phosphatase</fullName>
        <ecNumber evidence="4">3.1.3.18</ecNumber>
    </recommendedName>
</protein>
<organism evidence="5 6">
    <name type="scientific">Epilithonimonas bovis DSM 19482</name>
    <dbReference type="NCBI Taxonomy" id="1121284"/>
    <lineage>
        <taxon>Bacteria</taxon>
        <taxon>Pseudomonadati</taxon>
        <taxon>Bacteroidota</taxon>
        <taxon>Flavobacteriia</taxon>
        <taxon>Flavobacteriales</taxon>
        <taxon>Weeksellaceae</taxon>
        <taxon>Chryseobacterium group</taxon>
        <taxon>Epilithonimonas</taxon>
    </lineage>
</organism>
<comment type="pathway">
    <text evidence="2">Organic acid metabolism; glycolate biosynthesis; glycolate from 2-phosphoglycolate: step 1/1.</text>
</comment>
<dbReference type="Gene3D" id="3.40.50.1000">
    <property type="entry name" value="HAD superfamily/HAD-like"/>
    <property type="match status" value="1"/>
</dbReference>
<dbReference type="EC" id="3.1.3.18" evidence="4"/>
<evidence type="ECO:0000313" key="6">
    <source>
        <dbReference type="Proteomes" id="UP000187261"/>
    </source>
</evidence>
<dbReference type="Pfam" id="PF13419">
    <property type="entry name" value="HAD_2"/>
    <property type="match status" value="1"/>
</dbReference>
<dbReference type="GO" id="GO:0006281">
    <property type="term" value="P:DNA repair"/>
    <property type="evidence" value="ECO:0007669"/>
    <property type="project" value="TreeGrafter"/>
</dbReference>
<evidence type="ECO:0000256" key="3">
    <source>
        <dbReference type="ARBA" id="ARBA00006171"/>
    </source>
</evidence>
<dbReference type="InterPro" id="IPR041492">
    <property type="entry name" value="HAD_2"/>
</dbReference>
<dbReference type="STRING" id="1121284.SAMN05660493_02860"/>
<dbReference type="SUPFAM" id="SSF56784">
    <property type="entry name" value="HAD-like"/>
    <property type="match status" value="1"/>
</dbReference>
<evidence type="ECO:0000313" key="5">
    <source>
        <dbReference type="EMBL" id="SIT98125.1"/>
    </source>
</evidence>
<dbReference type="Proteomes" id="UP000187261">
    <property type="component" value="Unassembled WGS sequence"/>
</dbReference>
<keyword evidence="6" id="KW-1185">Reference proteome</keyword>
<dbReference type="InterPro" id="IPR050155">
    <property type="entry name" value="HAD-like_hydrolase_sf"/>
</dbReference>
<dbReference type="AlphaFoldDB" id="A0A1U7PX41"/>
<dbReference type="GO" id="GO:0008967">
    <property type="term" value="F:phosphoglycolate phosphatase activity"/>
    <property type="evidence" value="ECO:0007669"/>
    <property type="project" value="UniProtKB-EC"/>
</dbReference>
<dbReference type="PANTHER" id="PTHR43434">
    <property type="entry name" value="PHOSPHOGLYCOLATE PHOSPHATASE"/>
    <property type="match status" value="1"/>
</dbReference>
<reference evidence="6" key="1">
    <citation type="submission" date="2016-10" db="EMBL/GenBank/DDBJ databases">
        <authorList>
            <person name="Varghese N."/>
            <person name="Submissions S."/>
        </authorList>
    </citation>
    <scope>NUCLEOTIDE SEQUENCE [LARGE SCALE GENOMIC DNA]</scope>
    <source>
        <strain evidence="6">DSM 19482</strain>
    </source>
</reference>
<comment type="catalytic activity">
    <reaction evidence="1">
        <text>2-phosphoglycolate + H2O = glycolate + phosphate</text>
        <dbReference type="Rhea" id="RHEA:14369"/>
        <dbReference type="ChEBI" id="CHEBI:15377"/>
        <dbReference type="ChEBI" id="CHEBI:29805"/>
        <dbReference type="ChEBI" id="CHEBI:43474"/>
        <dbReference type="ChEBI" id="CHEBI:58033"/>
        <dbReference type="EC" id="3.1.3.18"/>
    </reaction>
</comment>
<evidence type="ECO:0000256" key="2">
    <source>
        <dbReference type="ARBA" id="ARBA00004818"/>
    </source>
</evidence>
<dbReference type="SFLD" id="SFLDG01129">
    <property type="entry name" value="C1.5:_HAD__Beta-PGM__Phosphata"/>
    <property type="match status" value="1"/>
</dbReference>
<evidence type="ECO:0000256" key="4">
    <source>
        <dbReference type="ARBA" id="ARBA00013078"/>
    </source>
</evidence>
<proteinExistence type="inferred from homology"/>
<dbReference type="Gene3D" id="1.10.150.240">
    <property type="entry name" value="Putative phosphatase, domain 2"/>
    <property type="match status" value="1"/>
</dbReference>
<dbReference type="EMBL" id="FTPU01000042">
    <property type="protein sequence ID" value="SIT98125.1"/>
    <property type="molecule type" value="Genomic_DNA"/>
</dbReference>
<dbReference type="NCBIfam" id="TIGR01549">
    <property type="entry name" value="HAD-SF-IA-v1"/>
    <property type="match status" value="1"/>
</dbReference>
<accession>A0A1U7PX41</accession>